<accession>A0A7W6IHQ7</accession>
<dbReference type="AlphaFoldDB" id="A0A7W6IHQ7"/>
<feature type="transmembrane region" description="Helical" evidence="5">
    <location>
        <begin position="57"/>
        <end position="77"/>
    </location>
</feature>
<name>A0A7W6IHQ7_9HYPH</name>
<dbReference type="PANTHER" id="PTHR37422:SF13">
    <property type="entry name" value="LIPOPOLYSACCHARIDE BIOSYNTHESIS PROTEIN PA4999-RELATED"/>
    <property type="match status" value="1"/>
</dbReference>
<feature type="domain" description="O-antigen ligase-related" evidence="6">
    <location>
        <begin position="254"/>
        <end position="401"/>
    </location>
</feature>
<evidence type="ECO:0000256" key="1">
    <source>
        <dbReference type="ARBA" id="ARBA00004141"/>
    </source>
</evidence>
<comment type="subcellular location">
    <subcellularLocation>
        <location evidence="1">Membrane</location>
        <topology evidence="1">Multi-pass membrane protein</topology>
    </subcellularLocation>
</comment>
<feature type="transmembrane region" description="Helical" evidence="5">
    <location>
        <begin position="250"/>
        <end position="283"/>
    </location>
</feature>
<feature type="transmembrane region" description="Helical" evidence="5">
    <location>
        <begin position="108"/>
        <end position="128"/>
    </location>
</feature>
<evidence type="ECO:0000313" key="8">
    <source>
        <dbReference type="Proteomes" id="UP000519439"/>
    </source>
</evidence>
<keyword evidence="7" id="KW-0436">Ligase</keyword>
<organism evidence="7 8">
    <name type="scientific">Microvirga flocculans</name>
    <dbReference type="NCBI Taxonomy" id="217168"/>
    <lineage>
        <taxon>Bacteria</taxon>
        <taxon>Pseudomonadati</taxon>
        <taxon>Pseudomonadota</taxon>
        <taxon>Alphaproteobacteria</taxon>
        <taxon>Hyphomicrobiales</taxon>
        <taxon>Methylobacteriaceae</taxon>
        <taxon>Microvirga</taxon>
    </lineage>
</organism>
<dbReference type="Pfam" id="PF04932">
    <property type="entry name" value="Wzy_C"/>
    <property type="match status" value="1"/>
</dbReference>
<gene>
    <name evidence="7" type="ORF">GGR34_003236</name>
</gene>
<feature type="transmembrane region" description="Helical" evidence="5">
    <location>
        <begin position="457"/>
        <end position="475"/>
    </location>
</feature>
<keyword evidence="4 5" id="KW-0472">Membrane</keyword>
<dbReference type="EMBL" id="JACIDC010000012">
    <property type="protein sequence ID" value="MBB4041559.1"/>
    <property type="molecule type" value="Genomic_DNA"/>
</dbReference>
<keyword evidence="8" id="KW-1185">Reference proteome</keyword>
<feature type="transmembrane region" description="Helical" evidence="5">
    <location>
        <begin position="397"/>
        <end position="418"/>
    </location>
</feature>
<dbReference type="InterPro" id="IPR051533">
    <property type="entry name" value="WaaL-like"/>
</dbReference>
<protein>
    <submittedName>
        <fullName evidence="7">Uncharacterized protein involved in exopolysaccharide biosynthesis/O-antigen ligase</fullName>
    </submittedName>
</protein>
<dbReference type="Proteomes" id="UP000519439">
    <property type="component" value="Unassembled WGS sequence"/>
</dbReference>
<keyword evidence="2 5" id="KW-0812">Transmembrane</keyword>
<feature type="transmembrane region" description="Helical" evidence="5">
    <location>
        <begin position="430"/>
        <end position="451"/>
    </location>
</feature>
<evidence type="ECO:0000256" key="4">
    <source>
        <dbReference type="ARBA" id="ARBA00023136"/>
    </source>
</evidence>
<feature type="transmembrane region" description="Helical" evidence="5">
    <location>
        <begin position="223"/>
        <end position="241"/>
    </location>
</feature>
<dbReference type="PANTHER" id="PTHR37422">
    <property type="entry name" value="TEICHURONIC ACID BIOSYNTHESIS PROTEIN TUAE"/>
    <property type="match status" value="1"/>
</dbReference>
<dbReference type="RefSeq" id="WP_027315985.1">
    <property type="nucleotide sequence ID" value="NZ_JACIDC010000012.1"/>
</dbReference>
<feature type="transmembrane region" description="Helical" evidence="5">
    <location>
        <begin position="839"/>
        <end position="860"/>
    </location>
</feature>
<dbReference type="GO" id="GO:0016020">
    <property type="term" value="C:membrane"/>
    <property type="evidence" value="ECO:0007669"/>
    <property type="project" value="UniProtKB-SubCell"/>
</dbReference>
<proteinExistence type="predicted"/>
<dbReference type="GO" id="GO:0016874">
    <property type="term" value="F:ligase activity"/>
    <property type="evidence" value="ECO:0007669"/>
    <property type="project" value="UniProtKB-KW"/>
</dbReference>
<evidence type="ECO:0000256" key="5">
    <source>
        <dbReference type="SAM" id="Phobius"/>
    </source>
</evidence>
<comment type="caution">
    <text evidence="7">The sequence shown here is derived from an EMBL/GenBank/DDBJ whole genome shotgun (WGS) entry which is preliminary data.</text>
</comment>
<evidence type="ECO:0000259" key="6">
    <source>
        <dbReference type="Pfam" id="PF04932"/>
    </source>
</evidence>
<evidence type="ECO:0000256" key="3">
    <source>
        <dbReference type="ARBA" id="ARBA00022989"/>
    </source>
</evidence>
<keyword evidence="3 5" id="KW-1133">Transmembrane helix</keyword>
<dbReference type="InterPro" id="IPR007016">
    <property type="entry name" value="O-antigen_ligase-rel_domated"/>
</dbReference>
<feature type="transmembrane region" description="Helical" evidence="5">
    <location>
        <begin position="165"/>
        <end position="186"/>
    </location>
</feature>
<feature type="transmembrane region" description="Helical" evidence="5">
    <location>
        <begin position="511"/>
        <end position="531"/>
    </location>
</feature>
<feature type="transmembrane region" description="Helical" evidence="5">
    <location>
        <begin position="83"/>
        <end position="101"/>
    </location>
</feature>
<reference evidence="7 8" key="1">
    <citation type="submission" date="2020-08" db="EMBL/GenBank/DDBJ databases">
        <title>Genomic Encyclopedia of Type Strains, Phase IV (KMG-IV): sequencing the most valuable type-strain genomes for metagenomic binning, comparative biology and taxonomic classification.</title>
        <authorList>
            <person name="Goeker M."/>
        </authorList>
    </citation>
    <scope>NUCLEOTIDE SEQUENCE [LARGE SCALE GENOMIC DNA]</scope>
    <source>
        <strain evidence="7 8">DSM 15743</strain>
    </source>
</reference>
<sequence>MNTIALSEDLNLLQKSLLLGIVLATSLLAMGAVGLLETLLIIGLVLAALIIFRWPEYGIALLVAGTVTNIFGVASNVHGLPGIQLRLTFGLAFVLLVRWAFGREKPARAWAFLPILVLAYGVSLLSLVHVENLDPTLEKLTEQVRDISTVVVLALSLTSRDRLILAIKLTVLSMGIVAMLGVGQYLTGSFDQNMFGLSQASMKQIAGSIQQWRISGALPDPNYYGQVLAMTLPLALFLAIYEKPIFWRIAYFLCAVAILAASLLTFSRGTIFAIAAMAVASILTLRARWWLLGAALMIGCLGLFAMPSAFIDRIALIVQATQNLVMGEQAVSDPSLSSRIAVMSTALYMFFDHPFVGIGLGQYPILYNQYALALGVNPGAEPNAHSLYLETLAEEGIAGFVKLGMLIILAFTVCLRSVRYFSFANQKHDASIALSLCISFVGYLASAVFLHGAFIRFFWIEIALLLSLSNLSYAATPRPWGIRNTDERSSNMIHRALAPIDLLGVLRERKLLIVATTLAFMAVSLIATPQFTAESTLLYRFGREYFPIRPGEEHRNWGENVQVSLDAALFTEMHLLRSREVIESTISKVGLDKLATSQKSLLDQMQGNASGIANDVLSLSKNIGAGSTASPSKRDVDPAVAIAKSLAERLRIRRVEGAAMIAVGIQDPDPELAEQIVAAHIESYLAKRQQLFERDPSNFYTAEIAKAQAELSSISEKMSSLRLEQGVPDEAVEHSVLSDRLIALERQRQSMGQADVPILLEDIKKTREALFNLNAMTSTMKLLEARYKTVTESLERMLQEQHRSRLDSAYVRELGPTIEIVEPASFSSRPSGFSRPVRMILGGVIGFMIITAALMGYAALVRRKKDGFMSDYAGRTKVKVVF</sequence>
<evidence type="ECO:0000256" key="2">
    <source>
        <dbReference type="ARBA" id="ARBA00022692"/>
    </source>
</evidence>
<evidence type="ECO:0000313" key="7">
    <source>
        <dbReference type="EMBL" id="MBB4041559.1"/>
    </source>
</evidence>
<feature type="transmembrane region" description="Helical" evidence="5">
    <location>
        <begin position="17"/>
        <end position="50"/>
    </location>
</feature>
<feature type="transmembrane region" description="Helical" evidence="5">
    <location>
        <begin position="289"/>
        <end position="311"/>
    </location>
</feature>